<feature type="region of interest" description="Disordered" evidence="8">
    <location>
        <begin position="34"/>
        <end position="53"/>
    </location>
</feature>
<dbReference type="KEGG" id="umr:103672530"/>
<dbReference type="Pfam" id="PF01198">
    <property type="entry name" value="Ribosomal_L31e"/>
    <property type="match status" value="1"/>
</dbReference>
<keyword evidence="3" id="KW-0689">Ribosomal protein</keyword>
<dbReference type="GO" id="GO:0003735">
    <property type="term" value="F:structural constituent of ribosome"/>
    <property type="evidence" value="ECO:0007669"/>
    <property type="project" value="InterPro"/>
</dbReference>
<keyword evidence="9" id="KW-1185">Reference proteome</keyword>
<accession>A0A8M1G6J4</accession>
<evidence type="ECO:0000256" key="3">
    <source>
        <dbReference type="ARBA" id="ARBA00022980"/>
    </source>
</evidence>
<evidence type="ECO:0000256" key="1">
    <source>
        <dbReference type="ARBA" id="ARBA00010808"/>
    </source>
</evidence>
<organism evidence="9 10">
    <name type="scientific">Ursus maritimus</name>
    <name type="common">Polar bear</name>
    <name type="synonym">Thalarctos maritimus</name>
    <dbReference type="NCBI Taxonomy" id="29073"/>
    <lineage>
        <taxon>Eukaryota</taxon>
        <taxon>Metazoa</taxon>
        <taxon>Chordata</taxon>
        <taxon>Craniata</taxon>
        <taxon>Vertebrata</taxon>
        <taxon>Euteleostomi</taxon>
        <taxon>Mammalia</taxon>
        <taxon>Eutheria</taxon>
        <taxon>Laurasiatheria</taxon>
        <taxon>Carnivora</taxon>
        <taxon>Caniformia</taxon>
        <taxon>Ursidae</taxon>
        <taxon>Ursus</taxon>
    </lineage>
</organism>
<dbReference type="InterPro" id="IPR000054">
    <property type="entry name" value="Ribosomal_eL31"/>
</dbReference>
<comment type="similarity">
    <text evidence="1">Belongs to the eukaryotic ribosomal protein eL31 family.</text>
</comment>
<evidence type="ECO:0000256" key="7">
    <source>
        <dbReference type="ARBA" id="ARBA00035337"/>
    </source>
</evidence>
<dbReference type="FunFam" id="3.10.440.10:FF:000001">
    <property type="entry name" value="60S ribosomal protein L31"/>
    <property type="match status" value="1"/>
</dbReference>
<evidence type="ECO:0000313" key="9">
    <source>
        <dbReference type="Proteomes" id="UP000261680"/>
    </source>
</evidence>
<evidence type="ECO:0000256" key="6">
    <source>
        <dbReference type="ARBA" id="ARBA00035230"/>
    </source>
</evidence>
<keyword evidence="4" id="KW-0687">Ribonucleoprotein</keyword>
<name>A0A8M1G6J4_URSMA</name>
<dbReference type="Proteomes" id="UP000261680">
    <property type="component" value="Unplaced"/>
</dbReference>
<dbReference type="OrthoDB" id="9739313at2759"/>
<dbReference type="GO" id="GO:0022625">
    <property type="term" value="C:cytosolic large ribosomal subunit"/>
    <property type="evidence" value="ECO:0007669"/>
    <property type="project" value="TreeGrafter"/>
</dbReference>
<evidence type="ECO:0000256" key="8">
    <source>
        <dbReference type="SAM" id="MobiDB-lite"/>
    </source>
</evidence>
<evidence type="ECO:0000256" key="2">
    <source>
        <dbReference type="ARBA" id="ARBA00011133"/>
    </source>
</evidence>
<dbReference type="AlphaFoldDB" id="A0A8M1G6J4"/>
<sequence length="165" mass="18193">IKSASEGLEQLESSFIAEKNAKWCSHFEKQFGAFPPGPGSTAPEKGGEKKGRSAVDEVVARGYTANIRKRIRGVGFERRARRTLKEIRMFAVKEMGTPGVHVGTMLNKGVWAEGIRNAPHCICVRLSRQRNEDEDSPNKLYTLVTYVPVATVKNLQIGAPGWHSG</sequence>
<dbReference type="Gene3D" id="3.10.440.10">
    <property type="match status" value="1"/>
</dbReference>
<comment type="subunit">
    <text evidence="2">Component of the large ribosomal subunit.</text>
</comment>
<dbReference type="RefSeq" id="XP_040490440.1">
    <property type="nucleotide sequence ID" value="XM_040634506.1"/>
</dbReference>
<reference evidence="10" key="1">
    <citation type="submission" date="2025-08" db="UniProtKB">
        <authorList>
            <consortium name="RefSeq"/>
        </authorList>
    </citation>
    <scope>IDENTIFICATION</scope>
    <source>
        <tissue evidence="10">Whole blood</tissue>
    </source>
</reference>
<protein>
    <recommendedName>
        <fullName evidence="6">Large ribosomal subunit protein eL31</fullName>
    </recommendedName>
    <alternativeName>
        <fullName evidence="7">60S ribosomal protein L31</fullName>
    </alternativeName>
</protein>
<dbReference type="CDD" id="cd00463">
    <property type="entry name" value="Ribosomal_L31e"/>
    <property type="match status" value="1"/>
</dbReference>
<gene>
    <name evidence="10" type="primary">LOC103672530</name>
</gene>
<dbReference type="PANTHER" id="PTHR10956">
    <property type="entry name" value="60S RIBOSOMAL PROTEIN L31"/>
    <property type="match status" value="1"/>
</dbReference>
<evidence type="ECO:0000256" key="4">
    <source>
        <dbReference type="ARBA" id="ARBA00023274"/>
    </source>
</evidence>
<dbReference type="GeneID" id="103672530"/>
<evidence type="ECO:0000313" key="10">
    <source>
        <dbReference type="RefSeq" id="XP_040490440.1"/>
    </source>
</evidence>
<evidence type="ECO:0000256" key="5">
    <source>
        <dbReference type="ARBA" id="ARBA00034092"/>
    </source>
</evidence>
<dbReference type="InterPro" id="IPR023621">
    <property type="entry name" value="Ribosomal_eL31_dom_sf"/>
</dbReference>
<dbReference type="SMART" id="SM01380">
    <property type="entry name" value="Ribosomal_L31e"/>
    <property type="match status" value="1"/>
</dbReference>
<dbReference type="SUPFAM" id="SSF54575">
    <property type="entry name" value="Ribosomal protein L31e"/>
    <property type="match status" value="1"/>
</dbReference>
<dbReference type="PANTHER" id="PTHR10956:SF0">
    <property type="entry name" value="60S RIBOSOMAL PROTEIN L31"/>
    <property type="match status" value="1"/>
</dbReference>
<feature type="non-terminal residue" evidence="10">
    <location>
        <position position="1"/>
    </location>
</feature>
<comment type="function">
    <text evidence="5">Component of the large ribosomal subunit. The ribosome is a large ribonucleoprotein complex responsible for the synthesis of proteins in the cell.</text>
</comment>
<proteinExistence type="inferred from homology"/>
<dbReference type="GO" id="GO:0002181">
    <property type="term" value="P:cytoplasmic translation"/>
    <property type="evidence" value="ECO:0007669"/>
    <property type="project" value="TreeGrafter"/>
</dbReference>